<gene>
    <name evidence="1" type="ORF">Pmi06nite_39570</name>
</gene>
<evidence type="ECO:0000313" key="2">
    <source>
        <dbReference type="Proteomes" id="UP000650628"/>
    </source>
</evidence>
<sequence length="131" mass="14493">MSVLRTYARLWVDDLDQALPVLRQLVGAEPDIYFAFDNVKAAAVGHFLVIDVPAEERAKYPASATVVVSDLDETSRLVVAGGAWITVPETTTETGRFLYARHADGAEIEYVEWMPDLVQRIVGDRHLPPAV</sequence>
<comment type="caution">
    <text evidence="1">The sequence shown here is derived from an EMBL/GenBank/DDBJ whole genome shotgun (WGS) entry which is preliminary data.</text>
</comment>
<evidence type="ECO:0008006" key="3">
    <source>
        <dbReference type="Google" id="ProtNLM"/>
    </source>
</evidence>
<keyword evidence="2" id="KW-1185">Reference proteome</keyword>
<organism evidence="1 2">
    <name type="scientific">Planotetraspora mira</name>
    <dbReference type="NCBI Taxonomy" id="58121"/>
    <lineage>
        <taxon>Bacteria</taxon>
        <taxon>Bacillati</taxon>
        <taxon>Actinomycetota</taxon>
        <taxon>Actinomycetes</taxon>
        <taxon>Streptosporangiales</taxon>
        <taxon>Streptosporangiaceae</taxon>
        <taxon>Planotetraspora</taxon>
    </lineage>
</organism>
<dbReference type="InterPro" id="IPR029068">
    <property type="entry name" value="Glyas_Bleomycin-R_OHBP_Dase"/>
</dbReference>
<accession>A0A8J3X7E3</accession>
<protein>
    <recommendedName>
        <fullName evidence="3">Glyoxalase</fullName>
    </recommendedName>
</protein>
<dbReference type="EMBL" id="BOOO01000019">
    <property type="protein sequence ID" value="GII30515.1"/>
    <property type="molecule type" value="Genomic_DNA"/>
</dbReference>
<dbReference type="RefSeq" id="WP_203954464.1">
    <property type="nucleotide sequence ID" value="NZ_BOOO01000019.1"/>
</dbReference>
<name>A0A8J3X7E3_9ACTN</name>
<dbReference type="Gene3D" id="3.10.180.10">
    <property type="entry name" value="2,3-Dihydroxybiphenyl 1,2-Dioxygenase, domain 1"/>
    <property type="match status" value="1"/>
</dbReference>
<proteinExistence type="predicted"/>
<reference evidence="1 2" key="1">
    <citation type="submission" date="2021-01" db="EMBL/GenBank/DDBJ databases">
        <title>Whole genome shotgun sequence of Planotetraspora mira NBRC 15435.</title>
        <authorList>
            <person name="Komaki H."/>
            <person name="Tamura T."/>
        </authorList>
    </citation>
    <scope>NUCLEOTIDE SEQUENCE [LARGE SCALE GENOMIC DNA]</scope>
    <source>
        <strain evidence="1 2">NBRC 15435</strain>
    </source>
</reference>
<dbReference type="Proteomes" id="UP000650628">
    <property type="component" value="Unassembled WGS sequence"/>
</dbReference>
<evidence type="ECO:0000313" key="1">
    <source>
        <dbReference type="EMBL" id="GII30515.1"/>
    </source>
</evidence>
<dbReference type="SUPFAM" id="SSF54593">
    <property type="entry name" value="Glyoxalase/Bleomycin resistance protein/Dihydroxybiphenyl dioxygenase"/>
    <property type="match status" value="1"/>
</dbReference>
<dbReference type="AlphaFoldDB" id="A0A8J3X7E3"/>